<organism evidence="20 21">
    <name type="scientific">Candidatus Nitrosoglobus terrae</name>
    <dbReference type="NCBI Taxonomy" id="1630141"/>
    <lineage>
        <taxon>Bacteria</taxon>
        <taxon>Pseudomonadati</taxon>
        <taxon>Pseudomonadota</taxon>
        <taxon>Gammaproteobacteria</taxon>
        <taxon>Chromatiales</taxon>
        <taxon>Chromatiaceae</taxon>
        <taxon>Candidatus Nitrosoglobus</taxon>
    </lineage>
</organism>
<dbReference type="EMBL" id="AP014836">
    <property type="protein sequence ID" value="BAW80700.1"/>
    <property type="molecule type" value="Genomic_DNA"/>
</dbReference>
<feature type="domain" description="TRNA-binding" evidence="17">
    <location>
        <begin position="39"/>
        <end position="150"/>
    </location>
</feature>
<reference evidence="20 21" key="1">
    <citation type="journal article" date="2017" name="ISME J.">
        <title>An acid-tolerant ammonia-oxidizing ?-proteobacterium from soil.</title>
        <authorList>
            <person name="Hayatsu M."/>
            <person name="Tago K."/>
            <person name="Uchiyama I."/>
            <person name="Toyoda A."/>
            <person name="Wang Y."/>
            <person name="Shimomura Y."/>
            <person name="Okubo T."/>
            <person name="Kurisu F."/>
            <person name="Hirono Y."/>
            <person name="Nonaka K."/>
            <person name="Akiyama H."/>
            <person name="Itoh T."/>
            <person name="Takami H."/>
        </authorList>
    </citation>
    <scope>NUCLEOTIDE SEQUENCE [LARGE SCALE GENOMIC DNA]</scope>
    <source>
        <strain evidence="20 21">TAO100</strain>
    </source>
</reference>
<feature type="binding site" evidence="15">
    <location>
        <position position="466"/>
    </location>
    <ligand>
        <name>Mg(2+)</name>
        <dbReference type="ChEBI" id="CHEBI:18420"/>
        <note>shared with alpha subunit</note>
    </ligand>
</feature>
<dbReference type="FunFam" id="3.30.930.10:FF:000022">
    <property type="entry name" value="Phenylalanine--tRNA ligase beta subunit"/>
    <property type="match status" value="1"/>
</dbReference>
<dbReference type="Gene3D" id="3.30.56.10">
    <property type="match status" value="2"/>
</dbReference>
<evidence type="ECO:0000256" key="13">
    <source>
        <dbReference type="ARBA" id="ARBA00023146"/>
    </source>
</evidence>
<dbReference type="GO" id="GO:0000049">
    <property type="term" value="F:tRNA binding"/>
    <property type="evidence" value="ECO:0007669"/>
    <property type="project" value="UniProtKB-UniRule"/>
</dbReference>
<dbReference type="EC" id="6.1.1.20" evidence="15"/>
<evidence type="ECO:0000256" key="6">
    <source>
        <dbReference type="ARBA" id="ARBA00022598"/>
    </source>
</evidence>
<accession>A0A1Q2SNJ9</accession>
<protein>
    <recommendedName>
        <fullName evidence="15">Phenylalanine--tRNA ligase beta subunit</fullName>
        <ecNumber evidence="15">6.1.1.20</ecNumber>
    </recommendedName>
    <alternativeName>
        <fullName evidence="15">Phenylalanyl-tRNA synthetase beta subunit</fullName>
        <shortName evidence="15">PheRS</shortName>
    </alternativeName>
</protein>
<dbReference type="Gene3D" id="3.30.930.10">
    <property type="entry name" value="Bira Bifunctional Protein, Domain 2"/>
    <property type="match status" value="1"/>
</dbReference>
<dbReference type="FunFam" id="3.30.56.10:FF:000002">
    <property type="entry name" value="Phenylalanine--tRNA ligase beta subunit"/>
    <property type="match status" value="1"/>
</dbReference>
<dbReference type="SUPFAM" id="SSF56037">
    <property type="entry name" value="PheT/TilS domain"/>
    <property type="match status" value="1"/>
</dbReference>
<dbReference type="PROSITE" id="PS51447">
    <property type="entry name" value="FDX_ACB"/>
    <property type="match status" value="1"/>
</dbReference>
<dbReference type="InterPro" id="IPR036690">
    <property type="entry name" value="Fdx_antiC-bd_sf"/>
</dbReference>
<evidence type="ECO:0000256" key="4">
    <source>
        <dbReference type="ARBA" id="ARBA00022490"/>
    </source>
</evidence>
<keyword evidence="21" id="KW-1185">Reference proteome</keyword>
<evidence type="ECO:0000256" key="12">
    <source>
        <dbReference type="ARBA" id="ARBA00022917"/>
    </source>
</evidence>
<dbReference type="Pfam" id="PF03484">
    <property type="entry name" value="B5"/>
    <property type="match status" value="1"/>
</dbReference>
<evidence type="ECO:0000256" key="11">
    <source>
        <dbReference type="ARBA" id="ARBA00022884"/>
    </source>
</evidence>
<keyword evidence="4 15" id="KW-0963">Cytoplasm</keyword>
<keyword evidence="9 15" id="KW-0067">ATP-binding</keyword>
<dbReference type="SUPFAM" id="SSF46955">
    <property type="entry name" value="Putative DNA-binding domain"/>
    <property type="match status" value="1"/>
</dbReference>
<dbReference type="KEGG" id="ntt:TAO_1330"/>
<dbReference type="InterPro" id="IPR041616">
    <property type="entry name" value="PheRS_beta_core"/>
</dbReference>
<dbReference type="PANTHER" id="PTHR10947">
    <property type="entry name" value="PHENYLALANYL-TRNA SYNTHETASE BETA CHAIN AND LEUCINE-RICH REPEAT-CONTAINING PROTEIN 47"/>
    <property type="match status" value="1"/>
</dbReference>
<dbReference type="SUPFAM" id="SSF55681">
    <property type="entry name" value="Class II aaRS and biotin synthetases"/>
    <property type="match status" value="1"/>
</dbReference>
<dbReference type="InterPro" id="IPR005147">
    <property type="entry name" value="tRNA_synthase_B5-dom"/>
</dbReference>
<comment type="catalytic activity">
    <reaction evidence="14 15">
        <text>tRNA(Phe) + L-phenylalanine + ATP = L-phenylalanyl-tRNA(Phe) + AMP + diphosphate + H(+)</text>
        <dbReference type="Rhea" id="RHEA:19413"/>
        <dbReference type="Rhea" id="RHEA-COMP:9668"/>
        <dbReference type="Rhea" id="RHEA-COMP:9699"/>
        <dbReference type="ChEBI" id="CHEBI:15378"/>
        <dbReference type="ChEBI" id="CHEBI:30616"/>
        <dbReference type="ChEBI" id="CHEBI:33019"/>
        <dbReference type="ChEBI" id="CHEBI:58095"/>
        <dbReference type="ChEBI" id="CHEBI:78442"/>
        <dbReference type="ChEBI" id="CHEBI:78531"/>
        <dbReference type="ChEBI" id="CHEBI:456215"/>
        <dbReference type="EC" id="6.1.1.20"/>
    </reaction>
</comment>
<dbReference type="InterPro" id="IPR005146">
    <property type="entry name" value="B3/B4_tRNA-bd"/>
</dbReference>
<dbReference type="InterPro" id="IPR009061">
    <property type="entry name" value="DNA-bd_dom_put_sf"/>
</dbReference>
<dbReference type="CDD" id="cd00769">
    <property type="entry name" value="PheRS_beta_core"/>
    <property type="match status" value="1"/>
</dbReference>
<dbReference type="PANTHER" id="PTHR10947:SF0">
    <property type="entry name" value="PHENYLALANINE--TRNA LIGASE BETA SUBUNIT"/>
    <property type="match status" value="1"/>
</dbReference>
<evidence type="ECO:0000256" key="3">
    <source>
        <dbReference type="ARBA" id="ARBA00011209"/>
    </source>
</evidence>
<keyword evidence="6 15" id="KW-0436">Ligase</keyword>
<dbReference type="PROSITE" id="PS50886">
    <property type="entry name" value="TRBD"/>
    <property type="match status" value="1"/>
</dbReference>
<name>A0A1Q2SNJ9_9GAMM</name>
<dbReference type="InterPro" id="IPR020825">
    <property type="entry name" value="Phe-tRNA_synthase-like_B3/B4"/>
</dbReference>
<dbReference type="CDD" id="cd02796">
    <property type="entry name" value="tRNA_bind_bactPheRS"/>
    <property type="match status" value="1"/>
</dbReference>
<comment type="cofactor">
    <cofactor evidence="15">
        <name>Mg(2+)</name>
        <dbReference type="ChEBI" id="CHEBI:18420"/>
    </cofactor>
    <text evidence="15">Binds 2 magnesium ions per tetramer.</text>
</comment>
<dbReference type="SUPFAM" id="SSF54991">
    <property type="entry name" value="Anticodon-binding domain of PheRS"/>
    <property type="match status" value="1"/>
</dbReference>
<keyword evidence="11 16" id="KW-0694">RNA-binding</keyword>
<dbReference type="InterPro" id="IPR033714">
    <property type="entry name" value="tRNA_bind_bactPheRS"/>
</dbReference>
<dbReference type="Pfam" id="PF03483">
    <property type="entry name" value="B3_4"/>
    <property type="match status" value="1"/>
</dbReference>
<dbReference type="InterPro" id="IPR004532">
    <property type="entry name" value="Phe-tRNA-ligase_IIc_bsu_bact"/>
</dbReference>
<evidence type="ECO:0000256" key="10">
    <source>
        <dbReference type="ARBA" id="ARBA00022842"/>
    </source>
</evidence>
<evidence type="ECO:0000256" key="9">
    <source>
        <dbReference type="ARBA" id="ARBA00022840"/>
    </source>
</evidence>
<keyword evidence="8 15" id="KW-0547">Nucleotide-binding</keyword>
<evidence type="ECO:0000256" key="5">
    <source>
        <dbReference type="ARBA" id="ARBA00022555"/>
    </source>
</evidence>
<dbReference type="Gene3D" id="2.40.50.140">
    <property type="entry name" value="Nucleic acid-binding proteins"/>
    <property type="match status" value="1"/>
</dbReference>
<keyword evidence="7 15" id="KW-0479">Metal-binding</keyword>
<dbReference type="GO" id="GO:0006432">
    <property type="term" value="P:phenylalanyl-tRNA aminoacylation"/>
    <property type="evidence" value="ECO:0007669"/>
    <property type="project" value="UniProtKB-UniRule"/>
</dbReference>
<evidence type="ECO:0000259" key="17">
    <source>
        <dbReference type="PROSITE" id="PS50886"/>
    </source>
</evidence>
<evidence type="ECO:0000256" key="1">
    <source>
        <dbReference type="ARBA" id="ARBA00004496"/>
    </source>
</evidence>
<feature type="binding site" evidence="15">
    <location>
        <position position="462"/>
    </location>
    <ligand>
        <name>Mg(2+)</name>
        <dbReference type="ChEBI" id="CHEBI:18420"/>
        <note>shared with alpha subunit</note>
    </ligand>
</feature>
<comment type="subunit">
    <text evidence="3 15">Tetramer of two alpha and two beta subunits.</text>
</comment>
<dbReference type="RefSeq" id="WP_096527213.1">
    <property type="nucleotide sequence ID" value="NZ_AP014836.1"/>
</dbReference>
<feature type="binding site" evidence="15">
    <location>
        <position position="465"/>
    </location>
    <ligand>
        <name>Mg(2+)</name>
        <dbReference type="ChEBI" id="CHEBI:18420"/>
        <note>shared with alpha subunit</note>
    </ligand>
</feature>
<dbReference type="Gene3D" id="3.30.70.380">
    <property type="entry name" value="Ferrodoxin-fold anticodon-binding domain"/>
    <property type="match status" value="1"/>
</dbReference>
<feature type="domain" description="FDX-ACB" evidence="18">
    <location>
        <begin position="700"/>
        <end position="793"/>
    </location>
</feature>
<dbReference type="InterPro" id="IPR005121">
    <property type="entry name" value="Fdx_antiC-bd"/>
</dbReference>
<dbReference type="Pfam" id="PF17759">
    <property type="entry name" value="tRNA_synthFbeta"/>
    <property type="match status" value="1"/>
</dbReference>
<dbReference type="GO" id="GO:0004826">
    <property type="term" value="F:phenylalanine-tRNA ligase activity"/>
    <property type="evidence" value="ECO:0007669"/>
    <property type="project" value="UniProtKB-UniRule"/>
</dbReference>
<feature type="binding site" evidence="15">
    <location>
        <position position="456"/>
    </location>
    <ligand>
        <name>Mg(2+)</name>
        <dbReference type="ChEBI" id="CHEBI:18420"/>
        <note>shared with alpha subunit</note>
    </ligand>
</feature>
<dbReference type="GO" id="GO:0009328">
    <property type="term" value="C:phenylalanine-tRNA ligase complex"/>
    <property type="evidence" value="ECO:0007669"/>
    <property type="project" value="TreeGrafter"/>
</dbReference>
<dbReference type="HAMAP" id="MF_00283">
    <property type="entry name" value="Phe_tRNA_synth_beta1"/>
    <property type="match status" value="1"/>
</dbReference>
<dbReference type="Pfam" id="PF01588">
    <property type="entry name" value="tRNA_bind"/>
    <property type="match status" value="1"/>
</dbReference>
<evidence type="ECO:0000313" key="21">
    <source>
        <dbReference type="Proteomes" id="UP000243679"/>
    </source>
</evidence>
<dbReference type="PROSITE" id="PS51483">
    <property type="entry name" value="B5"/>
    <property type="match status" value="1"/>
</dbReference>
<dbReference type="InterPro" id="IPR045060">
    <property type="entry name" value="Phe-tRNA-ligase_IIc_bsu"/>
</dbReference>
<comment type="subcellular location">
    <subcellularLocation>
        <location evidence="1 15">Cytoplasm</location>
    </subcellularLocation>
</comment>
<dbReference type="SMART" id="SM00873">
    <property type="entry name" value="B3_4"/>
    <property type="match status" value="1"/>
</dbReference>
<dbReference type="OrthoDB" id="9805455at2"/>
<dbReference type="Gene3D" id="3.50.40.10">
    <property type="entry name" value="Phenylalanyl-trna Synthetase, Chain B, domain 3"/>
    <property type="match status" value="1"/>
</dbReference>
<evidence type="ECO:0000256" key="15">
    <source>
        <dbReference type="HAMAP-Rule" id="MF_00283"/>
    </source>
</evidence>
<keyword evidence="12 15" id="KW-0648">Protein biosynthesis</keyword>
<dbReference type="AlphaFoldDB" id="A0A1Q2SNJ9"/>
<feature type="domain" description="B5" evidence="19">
    <location>
        <begin position="403"/>
        <end position="478"/>
    </location>
</feature>
<sequence length="794" mass="88381">MKFSEAWLREWVNPDLSTEVLVERLTLAGLEVGDIHPVASPLKGVKVARIVAVTPHPEVDHLKVCQVDIGESSLLKVVSGAPNVQAGLLAPLAIVGAQLSTGEKIDRAEFYGIESFGMLCSAAELGFGEQSAELLVFSSDAAQFLGMDLDKFLQLNDVSIEIELTPNRSDCLSIVGIAREVGVLTQCIVMEPTIESAAIEIEDVLPVIVTAPEACPRYLGRIVRGINPQAQTPWWIRERLRRSGLRSLGVVVDITNYVMLELGQPMHAFDLEKLDEGIQVRYGFPNETLILLDGTQLQLDAEALVIADRQRALALAGIMGGVGSAISEQTRHVFLESAFFTPNIIASKGRFYGLHTDSSHRFERGVDPVLPRRALERATALLIQAAGGQAGPVTEVTNSACFPPQITINLRLARIHRVLGIEISRKQIIEQLTRLGLELDLTEEGWRVKVPSFRFDLTIEADLIEELGRLYGYDRLPSTQPISKIRPPLRIETETPADRIRKILASRGYQEAITYSFVDPQLQQQLDPKGDSVILANPISIDMAVMRTTLWPGLIQALRYNLHRQQERVRLFEYGLTFNGRLPNIRQEKTIAGIVSGSWYPEQWGLISQEADFFDLKGDLEAILGLGHNRGQLEFIADRHPALHPGQSARISRRGQSVGWLGAVHPALVKDLDLAQHVYLFSLQIGAIENYNLSLFQPLSKFPAIRRDIAFLVSKDTPAQAIFDCFQRLESDILREYYLFDLYSGKGVAPDKKSFALKFILQHSFCTLTDDMIKVFMERVVTMLTTDLSAIIRE</sequence>
<dbReference type="GO" id="GO:0000287">
    <property type="term" value="F:magnesium ion binding"/>
    <property type="evidence" value="ECO:0007669"/>
    <property type="project" value="UniProtKB-UniRule"/>
</dbReference>
<keyword evidence="10 15" id="KW-0460">Magnesium</keyword>
<proteinExistence type="inferred from homology"/>
<evidence type="ECO:0000259" key="18">
    <source>
        <dbReference type="PROSITE" id="PS51447"/>
    </source>
</evidence>
<dbReference type="SMART" id="SM00874">
    <property type="entry name" value="B5"/>
    <property type="match status" value="1"/>
</dbReference>
<evidence type="ECO:0000256" key="7">
    <source>
        <dbReference type="ARBA" id="ARBA00022723"/>
    </source>
</evidence>
<dbReference type="Proteomes" id="UP000243679">
    <property type="component" value="Chromosome"/>
</dbReference>
<dbReference type="SUPFAM" id="SSF50249">
    <property type="entry name" value="Nucleic acid-binding proteins"/>
    <property type="match status" value="1"/>
</dbReference>
<gene>
    <name evidence="15" type="primary">pheT</name>
    <name evidence="20" type="ORF">TAO_1330</name>
</gene>
<evidence type="ECO:0000313" key="20">
    <source>
        <dbReference type="EMBL" id="BAW80700.1"/>
    </source>
</evidence>
<dbReference type="InterPro" id="IPR002547">
    <property type="entry name" value="tRNA-bd_dom"/>
</dbReference>
<dbReference type="SMART" id="SM00896">
    <property type="entry name" value="FDX-ACB"/>
    <property type="match status" value="1"/>
</dbReference>
<keyword evidence="5 16" id="KW-0820">tRNA-binding</keyword>
<evidence type="ECO:0000256" key="2">
    <source>
        <dbReference type="ARBA" id="ARBA00008653"/>
    </source>
</evidence>
<dbReference type="FunFam" id="3.50.40.10:FF:000001">
    <property type="entry name" value="Phenylalanine--tRNA ligase beta subunit"/>
    <property type="match status" value="1"/>
</dbReference>
<dbReference type="InterPro" id="IPR045864">
    <property type="entry name" value="aa-tRNA-synth_II/BPL/LPL"/>
</dbReference>
<dbReference type="NCBIfam" id="TIGR00472">
    <property type="entry name" value="pheT_bact"/>
    <property type="match status" value="1"/>
</dbReference>
<evidence type="ECO:0000259" key="19">
    <source>
        <dbReference type="PROSITE" id="PS51483"/>
    </source>
</evidence>
<dbReference type="Pfam" id="PF03147">
    <property type="entry name" value="FDX-ACB"/>
    <property type="match status" value="1"/>
</dbReference>
<keyword evidence="13 15" id="KW-0030">Aminoacyl-tRNA synthetase</keyword>
<comment type="similarity">
    <text evidence="2 15">Belongs to the phenylalanyl-tRNA synthetase beta subunit family. Type 1 subfamily.</text>
</comment>
<evidence type="ECO:0000256" key="14">
    <source>
        <dbReference type="ARBA" id="ARBA00049255"/>
    </source>
</evidence>
<evidence type="ECO:0000256" key="16">
    <source>
        <dbReference type="PROSITE-ProRule" id="PRU00209"/>
    </source>
</evidence>
<dbReference type="GO" id="GO:0005524">
    <property type="term" value="F:ATP binding"/>
    <property type="evidence" value="ECO:0007669"/>
    <property type="project" value="UniProtKB-UniRule"/>
</dbReference>
<evidence type="ECO:0000256" key="8">
    <source>
        <dbReference type="ARBA" id="ARBA00022741"/>
    </source>
</evidence>
<dbReference type="InterPro" id="IPR012340">
    <property type="entry name" value="NA-bd_OB-fold"/>
</dbReference>